<name>A0A4P6KF72_9MICO</name>
<gene>
    <name evidence="2" type="ORF">EVS81_06880</name>
</gene>
<proteinExistence type="predicted"/>
<dbReference type="KEGG" id="ltr:EVS81_06880"/>
<protein>
    <submittedName>
        <fullName evidence="2">Uncharacterized protein</fullName>
    </submittedName>
</protein>
<keyword evidence="3" id="KW-1185">Reference proteome</keyword>
<keyword evidence="1" id="KW-0472">Membrane</keyword>
<dbReference type="AlphaFoldDB" id="A0A4P6KF72"/>
<evidence type="ECO:0000256" key="1">
    <source>
        <dbReference type="SAM" id="Phobius"/>
    </source>
</evidence>
<accession>A0A4P6KF72</accession>
<sequence>MVPYWGMPSSRAGRVLWIGLTAAIVLAFTALGVAILVVTLAGAAEPAGASDAAMPWIVALLCGGGAAVFGWLLADGLRRVARDRVERRRTAEKLAQAEARIRRLRDPGS</sequence>
<evidence type="ECO:0000313" key="3">
    <source>
        <dbReference type="Proteomes" id="UP000289260"/>
    </source>
</evidence>
<dbReference type="OrthoDB" id="4991179at2"/>
<organism evidence="2 3">
    <name type="scientific">Leucobacter triazinivorans</name>
    <dbReference type="NCBI Taxonomy" id="1784719"/>
    <lineage>
        <taxon>Bacteria</taxon>
        <taxon>Bacillati</taxon>
        <taxon>Actinomycetota</taxon>
        <taxon>Actinomycetes</taxon>
        <taxon>Micrococcales</taxon>
        <taxon>Microbacteriaceae</taxon>
        <taxon>Leucobacter</taxon>
    </lineage>
</organism>
<evidence type="ECO:0000313" key="2">
    <source>
        <dbReference type="EMBL" id="QBE48588.1"/>
    </source>
</evidence>
<keyword evidence="1" id="KW-1133">Transmembrane helix</keyword>
<reference evidence="2 3" key="1">
    <citation type="submission" date="2019-02" db="EMBL/GenBank/DDBJ databases">
        <authorList>
            <person name="Sun L."/>
            <person name="Pan D."/>
            <person name="Wu X."/>
        </authorList>
    </citation>
    <scope>NUCLEOTIDE SEQUENCE [LARGE SCALE GENOMIC DNA]</scope>
    <source>
        <strain evidence="2 3">JW-1</strain>
    </source>
</reference>
<dbReference type="Proteomes" id="UP000289260">
    <property type="component" value="Chromosome"/>
</dbReference>
<feature type="transmembrane region" description="Helical" evidence="1">
    <location>
        <begin position="53"/>
        <end position="74"/>
    </location>
</feature>
<feature type="transmembrane region" description="Helical" evidence="1">
    <location>
        <begin position="15"/>
        <end position="41"/>
    </location>
</feature>
<dbReference type="RefSeq" id="WP_130109723.1">
    <property type="nucleotide sequence ID" value="NZ_CP035806.1"/>
</dbReference>
<keyword evidence="1" id="KW-0812">Transmembrane</keyword>
<dbReference type="EMBL" id="CP035806">
    <property type="protein sequence ID" value="QBE48588.1"/>
    <property type="molecule type" value="Genomic_DNA"/>
</dbReference>